<accession>A0A6J6BKI4</accession>
<dbReference type="AlphaFoldDB" id="A0A6J6BKI4"/>
<dbReference type="EMBL" id="CAEZSH010000061">
    <property type="protein sequence ID" value="CAB4538678.1"/>
    <property type="molecule type" value="Genomic_DNA"/>
</dbReference>
<gene>
    <name evidence="2" type="ORF">UFOPK1410_00598</name>
</gene>
<keyword evidence="1" id="KW-1133">Transmembrane helix</keyword>
<keyword evidence="1" id="KW-0472">Membrane</keyword>
<proteinExistence type="predicted"/>
<organism evidence="2">
    <name type="scientific">freshwater metagenome</name>
    <dbReference type="NCBI Taxonomy" id="449393"/>
    <lineage>
        <taxon>unclassified sequences</taxon>
        <taxon>metagenomes</taxon>
        <taxon>ecological metagenomes</taxon>
    </lineage>
</organism>
<keyword evidence="1" id="KW-0812">Transmembrane</keyword>
<feature type="transmembrane region" description="Helical" evidence="1">
    <location>
        <begin position="36"/>
        <end position="58"/>
    </location>
</feature>
<sequence length="71" mass="7754">MAKNKLGVRVFLTLSAFSGVLVGVIWYFAVRRPEDALIAGGLTFIIVLVIIATLSLMVKEDDHPADKPRLS</sequence>
<evidence type="ECO:0000256" key="1">
    <source>
        <dbReference type="SAM" id="Phobius"/>
    </source>
</evidence>
<protein>
    <submittedName>
        <fullName evidence="2">Unannotated protein</fullName>
    </submittedName>
</protein>
<feature type="transmembrane region" description="Helical" evidence="1">
    <location>
        <begin position="6"/>
        <end position="29"/>
    </location>
</feature>
<reference evidence="2" key="1">
    <citation type="submission" date="2020-05" db="EMBL/GenBank/DDBJ databases">
        <authorList>
            <person name="Chiriac C."/>
            <person name="Salcher M."/>
            <person name="Ghai R."/>
            <person name="Kavagutti S V."/>
        </authorList>
    </citation>
    <scope>NUCLEOTIDE SEQUENCE</scope>
</reference>
<evidence type="ECO:0000313" key="2">
    <source>
        <dbReference type="EMBL" id="CAB4538678.1"/>
    </source>
</evidence>
<name>A0A6J6BKI4_9ZZZZ</name>